<dbReference type="AlphaFoldDB" id="A0A9P0HH90"/>
<feature type="coiled-coil region" evidence="14">
    <location>
        <begin position="119"/>
        <end position="153"/>
    </location>
</feature>
<dbReference type="PANTHER" id="PTHR19265:SF0">
    <property type="entry name" value="MEIOSIS-SPECIFIC NUCLEAR STRUCTURAL PROTEIN 1"/>
    <property type="match status" value="1"/>
</dbReference>
<evidence type="ECO:0000256" key="4">
    <source>
        <dbReference type="ARBA" id="ARBA00014813"/>
    </source>
</evidence>
<name>A0A9P0HH90_NEZVI</name>
<evidence type="ECO:0000256" key="3">
    <source>
        <dbReference type="ARBA" id="ARBA00009158"/>
    </source>
</evidence>
<feature type="coiled-coil region" evidence="14">
    <location>
        <begin position="179"/>
        <end position="310"/>
    </location>
</feature>
<keyword evidence="6" id="KW-0282">Flagellum</keyword>
<evidence type="ECO:0000256" key="9">
    <source>
        <dbReference type="ARBA" id="ARBA00023212"/>
    </source>
</evidence>
<keyword evidence="10" id="KW-0539">Nucleus</keyword>
<dbReference type="GO" id="GO:0044782">
    <property type="term" value="P:cilium organization"/>
    <property type="evidence" value="ECO:0007669"/>
    <property type="project" value="TreeGrafter"/>
</dbReference>
<dbReference type="PANTHER" id="PTHR19265">
    <property type="entry name" value="MEIOSIS-SPECIFIC NUCLEAR STRUCTURAL PROTEIN 1"/>
    <property type="match status" value="1"/>
</dbReference>
<organism evidence="16 17">
    <name type="scientific">Nezara viridula</name>
    <name type="common">Southern green stink bug</name>
    <name type="synonym">Cimex viridulus</name>
    <dbReference type="NCBI Taxonomy" id="85310"/>
    <lineage>
        <taxon>Eukaryota</taxon>
        <taxon>Metazoa</taxon>
        <taxon>Ecdysozoa</taxon>
        <taxon>Arthropoda</taxon>
        <taxon>Hexapoda</taxon>
        <taxon>Insecta</taxon>
        <taxon>Pterygota</taxon>
        <taxon>Neoptera</taxon>
        <taxon>Paraneoptera</taxon>
        <taxon>Hemiptera</taxon>
        <taxon>Heteroptera</taxon>
        <taxon>Panheteroptera</taxon>
        <taxon>Pentatomomorpha</taxon>
        <taxon>Pentatomoidea</taxon>
        <taxon>Pentatomidae</taxon>
        <taxon>Pentatominae</taxon>
        <taxon>Nezara</taxon>
    </lineage>
</organism>
<comment type="subcellular location">
    <subcellularLocation>
        <location evidence="2">Cytoplasm</location>
        <location evidence="2">Cytoskeleton</location>
        <location evidence="2">Flagellum axoneme</location>
    </subcellularLocation>
    <subcellularLocation>
        <location evidence="1">Nucleus</location>
    </subcellularLocation>
</comment>
<keyword evidence="11" id="KW-0469">Meiosis</keyword>
<evidence type="ECO:0000256" key="13">
    <source>
        <dbReference type="ARBA" id="ARBA00046114"/>
    </source>
</evidence>
<evidence type="ECO:0000256" key="5">
    <source>
        <dbReference type="ARBA" id="ARBA00022490"/>
    </source>
</evidence>
<comment type="function">
    <text evidence="13">Microtubule inner protein (MIP) part of the dynein-decorated doublet microtubules (DMTs) in cilia axoneme, which is required for motile cilia beating. May play a role in the control of meiotic division and germ cell differentiation through regulation of pairing and recombination during meiosis. Required for sperm flagella assembly. May play a role in the assembly and function of the outer dynein arm-docking complex (ODA-DC). ODA-DC mediates outer dynein arms (ODA) binding onto the axonemal doublet microtubules.</text>
</comment>
<keyword evidence="9" id="KW-0206">Cytoskeleton</keyword>
<dbReference type="InterPro" id="IPR043597">
    <property type="entry name" value="TPH_dom"/>
</dbReference>
<keyword evidence="7 14" id="KW-0175">Coiled coil</keyword>
<evidence type="ECO:0000256" key="6">
    <source>
        <dbReference type="ARBA" id="ARBA00022846"/>
    </source>
</evidence>
<evidence type="ECO:0000256" key="14">
    <source>
        <dbReference type="SAM" id="Coils"/>
    </source>
</evidence>
<dbReference type="GO" id="GO:0031514">
    <property type="term" value="C:motile cilium"/>
    <property type="evidence" value="ECO:0007669"/>
    <property type="project" value="TreeGrafter"/>
</dbReference>
<dbReference type="Pfam" id="PF13868">
    <property type="entry name" value="TPH"/>
    <property type="match status" value="1"/>
</dbReference>
<evidence type="ECO:0000256" key="8">
    <source>
        <dbReference type="ARBA" id="ARBA00023069"/>
    </source>
</evidence>
<sequence>MGQGYEGQDQEKVELLRMMELEKHLQELDVRNRMEEEQKKLKYKEELQDQMIDRQKIREEDYKALLDEKSFIDDAMRTISEEDKRDEELKIRKKKIAKQEAESMLNAKKVWVEKEAKLQEEEDRKIRQYLEDKEKKEKELQEANRKKEEIRLNNKIACVNLIKSNVQEQAERERITQILIDEDSRLKEEDKRRQEKENKLRDTYIFKEITSKQMENRLKTLEEEKMQDFRFCQQLLEDNHKAMLREQELLERKRQENLEYGRALKSIMELHHMNKLRELEIQYQQHQYDLKEIEKRRVLLDEERRNLIKEHVGNLLGYLPKGVIRKEDLPYLDPDVRKFYESQTKDD</sequence>
<protein>
    <recommendedName>
        <fullName evidence="4">Meiosis-specific nuclear structural protein 1</fullName>
    </recommendedName>
</protein>
<comment type="similarity">
    <text evidence="3">Belongs to the MNS1 family.</text>
</comment>
<dbReference type="Proteomes" id="UP001152798">
    <property type="component" value="Chromosome 5"/>
</dbReference>
<reference evidence="16" key="1">
    <citation type="submission" date="2022-01" db="EMBL/GenBank/DDBJ databases">
        <authorList>
            <person name="King R."/>
        </authorList>
    </citation>
    <scope>NUCLEOTIDE SEQUENCE</scope>
</reference>
<keyword evidence="5" id="KW-0963">Cytoplasm</keyword>
<gene>
    <name evidence="16" type="ORF">NEZAVI_LOCUS10824</name>
</gene>
<evidence type="ECO:0000256" key="10">
    <source>
        <dbReference type="ARBA" id="ARBA00023242"/>
    </source>
</evidence>
<evidence type="ECO:0000259" key="15">
    <source>
        <dbReference type="Pfam" id="PF13868"/>
    </source>
</evidence>
<dbReference type="InterPro" id="IPR026504">
    <property type="entry name" value="MNS1"/>
</dbReference>
<keyword evidence="17" id="KW-1185">Reference proteome</keyword>
<dbReference type="GO" id="GO:0051321">
    <property type="term" value="P:meiotic cell cycle"/>
    <property type="evidence" value="ECO:0007669"/>
    <property type="project" value="UniProtKB-KW"/>
</dbReference>
<dbReference type="GO" id="GO:0005634">
    <property type="term" value="C:nucleus"/>
    <property type="evidence" value="ECO:0007669"/>
    <property type="project" value="UniProtKB-SubCell"/>
</dbReference>
<evidence type="ECO:0000256" key="12">
    <source>
        <dbReference type="ARBA" id="ARBA00023273"/>
    </source>
</evidence>
<dbReference type="EMBL" id="OV725081">
    <property type="protein sequence ID" value="CAH1401885.1"/>
    <property type="molecule type" value="Genomic_DNA"/>
</dbReference>
<keyword evidence="8" id="KW-0969">Cilium</keyword>
<accession>A0A9P0HH90</accession>
<feature type="domain" description="Trichohyalin-plectin-homology" evidence="15">
    <location>
        <begin position="9"/>
        <end position="321"/>
    </location>
</feature>
<evidence type="ECO:0000313" key="16">
    <source>
        <dbReference type="EMBL" id="CAH1401885.1"/>
    </source>
</evidence>
<evidence type="ECO:0000256" key="11">
    <source>
        <dbReference type="ARBA" id="ARBA00023254"/>
    </source>
</evidence>
<evidence type="ECO:0000256" key="1">
    <source>
        <dbReference type="ARBA" id="ARBA00004123"/>
    </source>
</evidence>
<evidence type="ECO:0000313" key="17">
    <source>
        <dbReference type="Proteomes" id="UP001152798"/>
    </source>
</evidence>
<keyword evidence="12" id="KW-0966">Cell projection</keyword>
<evidence type="ECO:0000256" key="2">
    <source>
        <dbReference type="ARBA" id="ARBA00004611"/>
    </source>
</evidence>
<feature type="coiled-coil region" evidence="14">
    <location>
        <begin position="18"/>
        <end position="60"/>
    </location>
</feature>
<proteinExistence type="inferred from homology"/>
<evidence type="ECO:0000256" key="7">
    <source>
        <dbReference type="ARBA" id="ARBA00023054"/>
    </source>
</evidence>
<dbReference type="OrthoDB" id="6623927at2759"/>